<dbReference type="Pfam" id="PF19741">
    <property type="entry name" value="DUF6230"/>
    <property type="match status" value="1"/>
</dbReference>
<evidence type="ECO:0000256" key="1">
    <source>
        <dbReference type="SAM" id="SignalP"/>
    </source>
</evidence>
<dbReference type="Proteomes" id="UP001371299">
    <property type="component" value="Unassembled WGS sequence"/>
</dbReference>
<dbReference type="InterPro" id="IPR046198">
    <property type="entry name" value="DUF6230"/>
</dbReference>
<evidence type="ECO:0000313" key="2">
    <source>
        <dbReference type="EMBL" id="MCZ9296001.1"/>
    </source>
</evidence>
<comment type="caution">
    <text evidence="2">The sequence shown here is derived from an EMBL/GenBank/DDBJ whole genome shotgun (WGS) entry which is preliminary data.</text>
</comment>
<feature type="signal peptide" evidence="1">
    <location>
        <begin position="1"/>
        <end position="28"/>
    </location>
</feature>
<sequence length="192" mass="19739">MGRISIPKFATALAAGLAAFGVTGFAVAQGGLTANIALSGTFFKVNMSHLEGEGLSIFVDRDKMGEETIPAARLKFEHAVASNLCLSANLPDVPGIGETTFALRANGDDSVEVENLLVGATDIKGQLDLTNANVGVDASQVNDKADPGSWGLYAQKVTLSADDIRTTSVGAERLAASGVNVTVKRGSNNNGC</sequence>
<keyword evidence="5" id="KW-1185">Reference proteome</keyword>
<protein>
    <submittedName>
        <fullName evidence="2">DUF6230 family protein</fullName>
    </submittedName>
</protein>
<dbReference type="AlphaFoldDB" id="A0A9X3RM72"/>
<keyword evidence="1" id="KW-0732">Signal</keyword>
<reference evidence="3 5" key="2">
    <citation type="submission" date="2024-01" db="EMBL/GenBank/DDBJ databases">
        <title>Description of two novel Corynebacterium species isolated from human nasal passages and skin.</title>
        <authorList>
            <person name="Popowitch E."/>
            <person name="Tran T.H."/>
            <person name="Escapa I.F."/>
            <person name="Bhatt E."/>
            <person name="Sozat A.K."/>
            <person name="Roberts A.Q."/>
            <person name="Segre J.A."/>
            <person name="Kong H."/>
            <person name="Conlan S."/>
            <person name="Lemon K.P."/>
            <person name="Kelly M.S."/>
        </authorList>
    </citation>
    <scope>NUCLEOTIDE SEQUENCE [LARGE SCALE GENOMIC DNA]</scope>
    <source>
        <strain evidence="3 5">KPL2619</strain>
    </source>
</reference>
<evidence type="ECO:0000313" key="4">
    <source>
        <dbReference type="Proteomes" id="UP001146439"/>
    </source>
</evidence>
<reference evidence="2" key="1">
    <citation type="submission" date="2022-02" db="EMBL/GenBank/DDBJ databases">
        <title>Corynebacterium sp. from urogenital microbiome.</title>
        <authorList>
            <person name="Cappelli E.A."/>
            <person name="Ribeiro T.G."/>
            <person name="Peixe L."/>
        </authorList>
    </citation>
    <scope>NUCLEOTIDE SEQUENCE</scope>
    <source>
        <strain evidence="2">C21Ua_68</strain>
    </source>
</reference>
<dbReference type="EMBL" id="JBBMGJ010000008">
    <property type="protein sequence ID" value="MEK0145490.1"/>
    <property type="molecule type" value="Genomic_DNA"/>
</dbReference>
<dbReference type="EMBL" id="JAKMUZ010000008">
    <property type="protein sequence ID" value="MCZ9296001.1"/>
    <property type="molecule type" value="Genomic_DNA"/>
</dbReference>
<dbReference type="GeneID" id="81705271"/>
<feature type="chain" id="PRO_5040989400" evidence="1">
    <location>
        <begin position="29"/>
        <end position="192"/>
    </location>
</feature>
<evidence type="ECO:0000313" key="3">
    <source>
        <dbReference type="EMBL" id="MEK0145490.1"/>
    </source>
</evidence>
<name>A0A9X3RM72_9CORY</name>
<dbReference type="Proteomes" id="UP001146439">
    <property type="component" value="Unassembled WGS sequence"/>
</dbReference>
<organism evidence="2 4">
    <name type="scientific">Corynebacterium yonathiae</name>
    <dbReference type="NCBI Taxonomy" id="2913504"/>
    <lineage>
        <taxon>Bacteria</taxon>
        <taxon>Bacillati</taxon>
        <taxon>Actinomycetota</taxon>
        <taxon>Actinomycetes</taxon>
        <taxon>Mycobacteriales</taxon>
        <taxon>Corynebacteriaceae</taxon>
        <taxon>Corynebacterium</taxon>
    </lineage>
</organism>
<evidence type="ECO:0000313" key="5">
    <source>
        <dbReference type="Proteomes" id="UP001371299"/>
    </source>
</evidence>
<accession>A0A9X3RM72</accession>
<dbReference type="RefSeq" id="WP_200288567.1">
    <property type="nucleotide sequence ID" value="NZ_JAKMUZ010000008.1"/>
</dbReference>
<gene>
    <name evidence="2" type="ORF">L8V22_05420</name>
    <name evidence="3" type="ORF">WMQ01_05310</name>
</gene>
<proteinExistence type="predicted"/>